<dbReference type="PANTHER" id="PTHR39639:SF1">
    <property type="entry name" value="DUF262 DOMAIN-CONTAINING PROTEIN"/>
    <property type="match status" value="1"/>
</dbReference>
<accession>A0ABW1AEN7</accession>
<evidence type="ECO:0000313" key="3">
    <source>
        <dbReference type="Proteomes" id="UP001596074"/>
    </source>
</evidence>
<dbReference type="PANTHER" id="PTHR39639">
    <property type="entry name" value="CHROMOSOME 16, WHOLE GENOME SHOTGUN SEQUENCE"/>
    <property type="match status" value="1"/>
</dbReference>
<dbReference type="RefSeq" id="WP_378289565.1">
    <property type="nucleotide sequence ID" value="NZ_JBHSON010000101.1"/>
</dbReference>
<dbReference type="Pfam" id="PF03235">
    <property type="entry name" value="GmrSD_N"/>
    <property type="match status" value="1"/>
</dbReference>
<comment type="caution">
    <text evidence="2">The sequence shown here is derived from an EMBL/GenBank/DDBJ whole genome shotgun (WGS) entry which is preliminary data.</text>
</comment>
<organism evidence="2 3">
    <name type="scientific">Actinomadura rugatobispora</name>
    <dbReference type="NCBI Taxonomy" id="1994"/>
    <lineage>
        <taxon>Bacteria</taxon>
        <taxon>Bacillati</taxon>
        <taxon>Actinomycetota</taxon>
        <taxon>Actinomycetes</taxon>
        <taxon>Streptosporangiales</taxon>
        <taxon>Thermomonosporaceae</taxon>
        <taxon>Actinomadura</taxon>
    </lineage>
</organism>
<name>A0ABW1AEN7_9ACTN</name>
<protein>
    <submittedName>
        <fullName evidence="2">DUF262 domain-containing protein</fullName>
    </submittedName>
</protein>
<evidence type="ECO:0000313" key="2">
    <source>
        <dbReference type="EMBL" id="MFC5752998.1"/>
    </source>
</evidence>
<proteinExistence type="predicted"/>
<evidence type="ECO:0000259" key="1">
    <source>
        <dbReference type="Pfam" id="PF03235"/>
    </source>
</evidence>
<sequence length="378" mass="43606">MMKTSADDLIRSVDEKITAVRTQTLDFSFNELADMHSEGELIIDPAFQRMFRWTEGAQARFIESLLLELPIPPIFLIEREDRVYELIDGLQRISSYLHFRGQLVIDGERKEPLVLADCDIVPELNGVTYSDLPRALEIKLKRSYIRAEILRKESDPRLRYYMFKRLNTGGEVLSEQELRNATIRLLSNDFNEFIADMSRNIDFAKCVGIISPNARLRKFDQELVLRFFAYKNSLDTYIHDVADFLTEYMEDVSDPDSETSFEYSKERIVFEKTFLVLRLISDKLEIDSKIFGTVNPATGEPRGQFSVYHYEGITLGLQAVIDKVNVEDDEQIGRLAAVVKTGKADRDFLKHGGGGKNYRNPLLARIMYFSDRFSEVVD</sequence>
<gene>
    <name evidence="2" type="ORF">ACFPZN_45915</name>
</gene>
<reference evidence="3" key="1">
    <citation type="journal article" date="2019" name="Int. J. Syst. Evol. Microbiol.">
        <title>The Global Catalogue of Microorganisms (GCM) 10K type strain sequencing project: providing services to taxonomists for standard genome sequencing and annotation.</title>
        <authorList>
            <consortium name="The Broad Institute Genomics Platform"/>
            <consortium name="The Broad Institute Genome Sequencing Center for Infectious Disease"/>
            <person name="Wu L."/>
            <person name="Ma J."/>
        </authorList>
    </citation>
    <scope>NUCLEOTIDE SEQUENCE [LARGE SCALE GENOMIC DNA]</scope>
    <source>
        <strain evidence="3">KCTC 42087</strain>
    </source>
</reference>
<keyword evidence="3" id="KW-1185">Reference proteome</keyword>
<dbReference type="EMBL" id="JBHSON010000101">
    <property type="protein sequence ID" value="MFC5752998.1"/>
    <property type="molecule type" value="Genomic_DNA"/>
</dbReference>
<dbReference type="Proteomes" id="UP001596074">
    <property type="component" value="Unassembled WGS sequence"/>
</dbReference>
<dbReference type="InterPro" id="IPR004919">
    <property type="entry name" value="GmrSD_N"/>
</dbReference>
<feature type="domain" description="GmrSD restriction endonucleases N-terminal" evidence="1">
    <location>
        <begin position="33"/>
        <end position="183"/>
    </location>
</feature>